<keyword evidence="10" id="KW-1015">Disulfide bond</keyword>
<gene>
    <name evidence="15" type="primary">CLEC17A_1</name>
    <name evidence="15" type="ORF">OS493_002206</name>
</gene>
<comment type="subcellular location">
    <subcellularLocation>
        <location evidence="1">Membrane</location>
        <topology evidence="1">Single-pass type I membrane protein</topology>
    </subcellularLocation>
</comment>
<dbReference type="PROSITE" id="PS01187">
    <property type="entry name" value="EGF_CA"/>
    <property type="match status" value="1"/>
</dbReference>
<feature type="region of interest" description="Disordered" evidence="11">
    <location>
        <begin position="256"/>
        <end position="287"/>
    </location>
</feature>
<evidence type="ECO:0000256" key="6">
    <source>
        <dbReference type="ARBA" id="ARBA00022734"/>
    </source>
</evidence>
<dbReference type="InterPro" id="IPR051505">
    <property type="entry name" value="C-type_lectin_domain"/>
</dbReference>
<evidence type="ECO:0000256" key="8">
    <source>
        <dbReference type="ARBA" id="ARBA00022989"/>
    </source>
</evidence>
<dbReference type="SMART" id="SM00181">
    <property type="entry name" value="EGF"/>
    <property type="match status" value="2"/>
</dbReference>
<dbReference type="Gene3D" id="3.10.100.10">
    <property type="entry name" value="Mannose-Binding Protein A, subunit A"/>
    <property type="match status" value="1"/>
</dbReference>
<dbReference type="SUPFAM" id="SSF56436">
    <property type="entry name" value="C-type lectin-like"/>
    <property type="match status" value="1"/>
</dbReference>
<dbReference type="InterPro" id="IPR016187">
    <property type="entry name" value="CTDL_fold"/>
</dbReference>
<feature type="region of interest" description="Disordered" evidence="11">
    <location>
        <begin position="350"/>
        <end position="373"/>
    </location>
</feature>
<keyword evidence="2" id="KW-0245">EGF-like domain</keyword>
<evidence type="ECO:0000256" key="4">
    <source>
        <dbReference type="ARBA" id="ARBA00022692"/>
    </source>
</evidence>
<dbReference type="AlphaFoldDB" id="A0A9W9Z6Q0"/>
<dbReference type="GO" id="GO:0005509">
    <property type="term" value="F:calcium ion binding"/>
    <property type="evidence" value="ECO:0007669"/>
    <property type="project" value="InterPro"/>
</dbReference>
<evidence type="ECO:0000256" key="11">
    <source>
        <dbReference type="SAM" id="MobiDB-lite"/>
    </source>
</evidence>
<evidence type="ECO:0000256" key="10">
    <source>
        <dbReference type="ARBA" id="ARBA00023157"/>
    </source>
</evidence>
<protein>
    <submittedName>
        <fullName evidence="15">C-type lectin domain 17, member</fullName>
    </submittedName>
</protein>
<evidence type="ECO:0000256" key="1">
    <source>
        <dbReference type="ARBA" id="ARBA00004479"/>
    </source>
</evidence>
<keyword evidence="4 12" id="KW-0812">Transmembrane</keyword>
<name>A0A9W9Z6Q0_9CNID</name>
<organism evidence="15 16">
    <name type="scientific">Desmophyllum pertusum</name>
    <dbReference type="NCBI Taxonomy" id="174260"/>
    <lineage>
        <taxon>Eukaryota</taxon>
        <taxon>Metazoa</taxon>
        <taxon>Cnidaria</taxon>
        <taxon>Anthozoa</taxon>
        <taxon>Hexacorallia</taxon>
        <taxon>Scleractinia</taxon>
        <taxon>Caryophylliina</taxon>
        <taxon>Caryophylliidae</taxon>
        <taxon>Desmophyllum</taxon>
    </lineage>
</organism>
<evidence type="ECO:0000313" key="16">
    <source>
        <dbReference type="Proteomes" id="UP001163046"/>
    </source>
</evidence>
<keyword evidence="5 13" id="KW-0732">Signal</keyword>
<dbReference type="InterPro" id="IPR018097">
    <property type="entry name" value="EGF_Ca-bd_CS"/>
</dbReference>
<dbReference type="InterPro" id="IPR000742">
    <property type="entry name" value="EGF"/>
</dbReference>
<dbReference type="FunFam" id="2.10.25.10:FF:000119">
    <property type="entry name" value="vitamin K-dependent protein S"/>
    <property type="match status" value="1"/>
</dbReference>
<dbReference type="CDD" id="cd00054">
    <property type="entry name" value="EGF_CA"/>
    <property type="match status" value="1"/>
</dbReference>
<dbReference type="SMART" id="SM00179">
    <property type="entry name" value="EGF_CA"/>
    <property type="match status" value="2"/>
</dbReference>
<dbReference type="InterPro" id="IPR049883">
    <property type="entry name" value="NOTCH1_EGF-like"/>
</dbReference>
<sequence>MSRSTALGFRVFFASVVVFSAFCRAQGNSCPDGWTFLEGSCYFFSNETATWVNARQRCKETGGDLVTVSSDSQNAFVASHHSSVSCLTEVSWLGLRRNPRNASRWVWLDDLDAELTYTKWHRKEPMNDRLDKNCTEIHPSKSIYWYARECSAQGCYICVVDANECNNHNICSGQPCINIRGSYTCSCGEGYVATQDDKECEDVDECKDKNGGCPHGCVNTPGSYLCHCRDGYITENNGTVCKPLFFEYTSPESKMKSDMETTTSSASRTNDTDLVTKPPPEQPADQVIEEPKTSPLTSFGVLFTMAIPLCFIVCFLVLCYIKGPGKDKNKEVGISGRLIESVSPFMDTAFMDPSGTNGNSKGKKRTDEEQPMV</sequence>
<evidence type="ECO:0000256" key="9">
    <source>
        <dbReference type="ARBA" id="ARBA00023136"/>
    </source>
</evidence>
<accession>A0A9W9Z6Q0</accession>
<dbReference type="InterPro" id="IPR001304">
    <property type="entry name" value="C-type_lectin-like"/>
</dbReference>
<dbReference type="GO" id="GO:0030246">
    <property type="term" value="F:carbohydrate binding"/>
    <property type="evidence" value="ECO:0007669"/>
    <property type="project" value="UniProtKB-KW"/>
</dbReference>
<feature type="signal peptide" evidence="13">
    <location>
        <begin position="1"/>
        <end position="27"/>
    </location>
</feature>
<dbReference type="PROSITE" id="PS00010">
    <property type="entry name" value="ASX_HYDROXYL"/>
    <property type="match status" value="1"/>
</dbReference>
<dbReference type="EMBL" id="MU826826">
    <property type="protein sequence ID" value="KAJ7375439.1"/>
    <property type="molecule type" value="Genomic_DNA"/>
</dbReference>
<feature type="transmembrane region" description="Helical" evidence="12">
    <location>
        <begin position="299"/>
        <end position="321"/>
    </location>
</feature>
<dbReference type="InterPro" id="IPR000152">
    <property type="entry name" value="EGF-type_Asp/Asn_hydroxyl_site"/>
</dbReference>
<dbReference type="InterPro" id="IPR009030">
    <property type="entry name" value="Growth_fac_rcpt_cys_sf"/>
</dbReference>
<dbReference type="Pfam" id="PF00059">
    <property type="entry name" value="Lectin_C"/>
    <property type="match status" value="1"/>
</dbReference>
<evidence type="ECO:0000256" key="5">
    <source>
        <dbReference type="ARBA" id="ARBA00022729"/>
    </source>
</evidence>
<evidence type="ECO:0000256" key="2">
    <source>
        <dbReference type="ARBA" id="ARBA00022536"/>
    </source>
</evidence>
<keyword evidence="8 12" id="KW-1133">Transmembrane helix</keyword>
<keyword evidence="9 12" id="KW-0472">Membrane</keyword>
<feature type="domain" description="C-type lectin" evidence="14">
    <location>
        <begin position="37"/>
        <end position="159"/>
    </location>
</feature>
<feature type="chain" id="PRO_5040774033" evidence="13">
    <location>
        <begin position="28"/>
        <end position="373"/>
    </location>
</feature>
<dbReference type="GO" id="GO:0005737">
    <property type="term" value="C:cytoplasm"/>
    <property type="evidence" value="ECO:0007669"/>
    <property type="project" value="TreeGrafter"/>
</dbReference>
<evidence type="ECO:0000256" key="7">
    <source>
        <dbReference type="ARBA" id="ARBA00022737"/>
    </source>
</evidence>
<keyword evidence="3" id="KW-0597">Phosphoprotein</keyword>
<dbReference type="Proteomes" id="UP001163046">
    <property type="component" value="Unassembled WGS sequence"/>
</dbReference>
<keyword evidence="16" id="KW-1185">Reference proteome</keyword>
<dbReference type="SUPFAM" id="SSF57184">
    <property type="entry name" value="Growth factor receptor domain"/>
    <property type="match status" value="1"/>
</dbReference>
<keyword evidence="6" id="KW-0430">Lectin</keyword>
<dbReference type="PANTHER" id="PTHR14789:SF1">
    <property type="entry name" value="CHONDROLECTIN"/>
    <property type="match status" value="1"/>
</dbReference>
<evidence type="ECO:0000256" key="3">
    <source>
        <dbReference type="ARBA" id="ARBA00022553"/>
    </source>
</evidence>
<dbReference type="PANTHER" id="PTHR14789">
    <property type="entry name" value="CHONDROLECTIN VARIANT CHODLFDELTAE"/>
    <property type="match status" value="1"/>
</dbReference>
<evidence type="ECO:0000313" key="15">
    <source>
        <dbReference type="EMBL" id="KAJ7375439.1"/>
    </source>
</evidence>
<dbReference type="GO" id="GO:0050772">
    <property type="term" value="P:positive regulation of axonogenesis"/>
    <property type="evidence" value="ECO:0007669"/>
    <property type="project" value="TreeGrafter"/>
</dbReference>
<evidence type="ECO:0000259" key="14">
    <source>
        <dbReference type="PROSITE" id="PS50041"/>
    </source>
</evidence>
<dbReference type="InterPro" id="IPR016186">
    <property type="entry name" value="C-type_lectin-like/link_sf"/>
</dbReference>
<evidence type="ECO:0000256" key="12">
    <source>
        <dbReference type="SAM" id="Phobius"/>
    </source>
</evidence>
<evidence type="ECO:0000256" key="13">
    <source>
        <dbReference type="SAM" id="SignalP"/>
    </source>
</evidence>
<dbReference type="SMART" id="SM00034">
    <property type="entry name" value="CLECT"/>
    <property type="match status" value="1"/>
</dbReference>
<dbReference type="PROSITE" id="PS01186">
    <property type="entry name" value="EGF_2"/>
    <property type="match status" value="1"/>
</dbReference>
<dbReference type="GO" id="GO:0016020">
    <property type="term" value="C:membrane"/>
    <property type="evidence" value="ECO:0007669"/>
    <property type="project" value="UniProtKB-SubCell"/>
</dbReference>
<keyword evidence="7" id="KW-0677">Repeat</keyword>
<dbReference type="InterPro" id="IPR001881">
    <property type="entry name" value="EGF-like_Ca-bd_dom"/>
</dbReference>
<dbReference type="PROSITE" id="PS50041">
    <property type="entry name" value="C_TYPE_LECTIN_2"/>
    <property type="match status" value="1"/>
</dbReference>
<dbReference type="Pfam" id="PF07645">
    <property type="entry name" value="EGF_CA"/>
    <property type="match status" value="2"/>
</dbReference>
<proteinExistence type="predicted"/>
<dbReference type="Gene3D" id="2.10.25.10">
    <property type="entry name" value="Laminin"/>
    <property type="match status" value="2"/>
</dbReference>
<dbReference type="OrthoDB" id="5980284at2759"/>
<comment type="caution">
    <text evidence="15">The sequence shown here is derived from an EMBL/GenBank/DDBJ whole genome shotgun (WGS) entry which is preliminary data.</text>
</comment>
<dbReference type="CDD" id="cd00037">
    <property type="entry name" value="CLECT"/>
    <property type="match status" value="1"/>
</dbReference>
<reference evidence="15" key="1">
    <citation type="submission" date="2023-01" db="EMBL/GenBank/DDBJ databases">
        <title>Genome assembly of the deep-sea coral Lophelia pertusa.</title>
        <authorList>
            <person name="Herrera S."/>
            <person name="Cordes E."/>
        </authorList>
    </citation>
    <scope>NUCLEOTIDE SEQUENCE</scope>
    <source>
        <strain evidence="15">USNM1676648</strain>
        <tissue evidence="15">Polyp</tissue>
    </source>
</reference>
<feature type="compositionally biased region" description="Polar residues" evidence="11">
    <location>
        <begin position="260"/>
        <end position="273"/>
    </location>
</feature>